<evidence type="ECO:0000313" key="2">
    <source>
        <dbReference type="EMBL" id="TVU83296.1"/>
    </source>
</evidence>
<reference evidence="2 3" key="1">
    <citation type="submission" date="2019-07" db="EMBL/GenBank/DDBJ databases">
        <title>Draft genome of C. aurimucosum strain 15-4290.</title>
        <authorList>
            <person name="Pacheco L.G.C."/>
            <person name="Aguiar E.R.G.R."/>
            <person name="Navas J."/>
            <person name="Santos C.S."/>
            <person name="Rocha D.J.P.G."/>
        </authorList>
    </citation>
    <scope>NUCLEOTIDE SEQUENCE [LARGE SCALE GENOMIC DNA]</scope>
    <source>
        <strain evidence="2 3">15-4290</strain>
    </source>
</reference>
<proteinExistence type="predicted"/>
<dbReference type="Pfam" id="PF25681">
    <property type="entry name" value="Phage_TTP_17"/>
    <property type="match status" value="1"/>
</dbReference>
<evidence type="ECO:0000256" key="1">
    <source>
        <dbReference type="SAM" id="MobiDB-lite"/>
    </source>
</evidence>
<evidence type="ECO:0000313" key="3">
    <source>
        <dbReference type="Proteomes" id="UP000320648"/>
    </source>
</evidence>
<dbReference type="InterPro" id="IPR058154">
    <property type="entry name" value="Bxb1_TTP-like"/>
</dbReference>
<accession>A0A558IPM0</accession>
<dbReference type="EMBL" id="VMTX01000009">
    <property type="protein sequence ID" value="TVU83296.1"/>
    <property type="molecule type" value="Genomic_DNA"/>
</dbReference>
<dbReference type="RefSeq" id="WP_158381650.1">
    <property type="nucleotide sequence ID" value="NZ_VMTX01000009.1"/>
</dbReference>
<evidence type="ECO:0008006" key="4">
    <source>
        <dbReference type="Google" id="ProtNLM"/>
    </source>
</evidence>
<comment type="caution">
    <text evidence="2">The sequence shown here is derived from an EMBL/GenBank/DDBJ whole genome shotgun (WGS) entry which is preliminary data.</text>
</comment>
<sequence length="215" mass="23307">MAINVNNSFVGTPALDGGVYFRAPLGTQLPKTVLEALDKAFEDHGAVGEDGFSVTPTRNNTDIRMMGGDVFRTIQSEYGVEVVLTLLEDDTEAVVKTTFGDSKTTKKKLDEGGIERTVYYSSDPLPISSHVLKAVDGDKTNLYIIERGQVVSVGERRVAHSDVTRTEVTIRAYKSTAKELKGANVVELRHNPNATEDKADKTTETENQGNPGATS</sequence>
<name>A0A558IPM0_9CORY</name>
<feature type="compositionally biased region" description="Basic and acidic residues" evidence="1">
    <location>
        <begin position="184"/>
        <end position="204"/>
    </location>
</feature>
<feature type="region of interest" description="Disordered" evidence="1">
    <location>
        <begin position="184"/>
        <end position="215"/>
    </location>
</feature>
<dbReference type="Proteomes" id="UP000320648">
    <property type="component" value="Unassembled WGS sequence"/>
</dbReference>
<organism evidence="2 3">
    <name type="scientific">Corynebacterium aurimucosum</name>
    <dbReference type="NCBI Taxonomy" id="169292"/>
    <lineage>
        <taxon>Bacteria</taxon>
        <taxon>Bacillati</taxon>
        <taxon>Actinomycetota</taxon>
        <taxon>Actinomycetes</taxon>
        <taxon>Mycobacteriales</taxon>
        <taxon>Corynebacteriaceae</taxon>
        <taxon>Corynebacterium</taxon>
    </lineage>
</organism>
<protein>
    <recommendedName>
        <fullName evidence="4">Phage tail protein</fullName>
    </recommendedName>
</protein>
<gene>
    <name evidence="2" type="ORF">FQN05_07350</name>
</gene>
<dbReference type="AlphaFoldDB" id="A0A558IPM0"/>